<dbReference type="InterPro" id="IPR016477">
    <property type="entry name" value="Fructo-/Ketosamine-3-kinase"/>
</dbReference>
<dbReference type="Pfam" id="PF03881">
    <property type="entry name" value="Fructosamin_kin"/>
    <property type="match status" value="1"/>
</dbReference>
<comment type="similarity">
    <text evidence="1">Belongs to the fructosamine kinase family.</text>
</comment>
<dbReference type="GO" id="GO:0016301">
    <property type="term" value="F:kinase activity"/>
    <property type="evidence" value="ECO:0007669"/>
    <property type="project" value="UniProtKB-KW"/>
</dbReference>
<dbReference type="Gene3D" id="1.10.510.10">
    <property type="entry name" value="Transferase(Phosphotransferase) domain 1"/>
    <property type="match status" value="1"/>
</dbReference>
<dbReference type="EMBL" id="BAABKQ010000001">
    <property type="protein sequence ID" value="GAA4823535.1"/>
    <property type="molecule type" value="Genomic_DNA"/>
</dbReference>
<dbReference type="RefSeq" id="WP_372435323.1">
    <property type="nucleotide sequence ID" value="NZ_BAABKQ010000001.1"/>
</dbReference>
<gene>
    <name evidence="2" type="ORF">GCM10023353_35390</name>
</gene>
<dbReference type="PANTHER" id="PTHR12149">
    <property type="entry name" value="FRUCTOSAMINE 3 KINASE-RELATED PROTEIN"/>
    <property type="match status" value="1"/>
</dbReference>
<keyword evidence="3" id="KW-1185">Reference proteome</keyword>
<keyword evidence="1 2" id="KW-0418">Kinase</keyword>
<protein>
    <submittedName>
        <fullName evidence="2">Fructosamine kinase family protein</fullName>
    </submittedName>
</protein>
<dbReference type="Gene3D" id="3.30.200.20">
    <property type="entry name" value="Phosphorylase Kinase, domain 1"/>
    <property type="match status" value="1"/>
</dbReference>
<comment type="caution">
    <text evidence="2">The sequence shown here is derived from an EMBL/GenBank/DDBJ whole genome shotgun (WGS) entry which is preliminary data.</text>
</comment>
<dbReference type="Gene3D" id="1.20.1270.240">
    <property type="match status" value="1"/>
</dbReference>
<dbReference type="SUPFAM" id="SSF56112">
    <property type="entry name" value="Protein kinase-like (PK-like)"/>
    <property type="match status" value="1"/>
</dbReference>
<proteinExistence type="inferred from homology"/>
<dbReference type="PIRSF" id="PIRSF006221">
    <property type="entry name" value="Ketosamine-3-kinase"/>
    <property type="match status" value="1"/>
</dbReference>
<dbReference type="InterPro" id="IPR011009">
    <property type="entry name" value="Kinase-like_dom_sf"/>
</dbReference>
<name>A0ABP9D097_9ACTN</name>
<dbReference type="Proteomes" id="UP001500839">
    <property type="component" value="Unassembled WGS sequence"/>
</dbReference>
<dbReference type="PANTHER" id="PTHR12149:SF8">
    <property type="entry name" value="PROTEIN-RIBULOSAMINE 3-KINASE"/>
    <property type="match status" value="1"/>
</dbReference>
<sequence>MILVPAAFTKSDPHAPPGFFATEAAGLRWLGEAGGARIVGVREESGHALVLERVDETIPRRDVARELGSGLARTHAAGADAFGALPPGVKQYFFGPMSHPLALPHAPSSRFGEIYAGARVEPVIRWCRDQGAIDGPLADEVARVCADLRAGRWDAIDGRPVRPARIHGDLWAGNVLWEDGGAVLIDPAAYGGHPEADLAMLSLFGAPHLESVIDGYANAAPLPGDWTDRIGLHQLFPLLVHALLFGGGYAASVRAAVAALID</sequence>
<organism evidence="2 3">
    <name type="scientific">Tomitella cavernea</name>
    <dbReference type="NCBI Taxonomy" id="1387982"/>
    <lineage>
        <taxon>Bacteria</taxon>
        <taxon>Bacillati</taxon>
        <taxon>Actinomycetota</taxon>
        <taxon>Actinomycetes</taxon>
        <taxon>Mycobacteriales</taxon>
        <taxon>Tomitella</taxon>
    </lineage>
</organism>
<evidence type="ECO:0000256" key="1">
    <source>
        <dbReference type="PIRNR" id="PIRNR006221"/>
    </source>
</evidence>
<reference evidence="3" key="1">
    <citation type="journal article" date="2019" name="Int. J. Syst. Evol. Microbiol.">
        <title>The Global Catalogue of Microorganisms (GCM) 10K type strain sequencing project: providing services to taxonomists for standard genome sequencing and annotation.</title>
        <authorList>
            <consortium name="The Broad Institute Genomics Platform"/>
            <consortium name="The Broad Institute Genome Sequencing Center for Infectious Disease"/>
            <person name="Wu L."/>
            <person name="Ma J."/>
        </authorList>
    </citation>
    <scope>NUCLEOTIDE SEQUENCE [LARGE SCALE GENOMIC DNA]</scope>
    <source>
        <strain evidence="3">JCM 18542</strain>
    </source>
</reference>
<accession>A0ABP9D097</accession>
<keyword evidence="1" id="KW-0808">Transferase</keyword>
<evidence type="ECO:0000313" key="2">
    <source>
        <dbReference type="EMBL" id="GAA4823535.1"/>
    </source>
</evidence>
<evidence type="ECO:0000313" key="3">
    <source>
        <dbReference type="Proteomes" id="UP001500839"/>
    </source>
</evidence>